<dbReference type="AlphaFoldDB" id="A0A8R7UXC5"/>
<proteinExistence type="predicted"/>
<protein>
    <submittedName>
        <fullName evidence="1">Uncharacterized protein</fullName>
    </submittedName>
</protein>
<keyword evidence="2" id="KW-1185">Reference proteome</keyword>
<reference evidence="2" key="1">
    <citation type="journal article" date="2013" name="Nature">
        <title>Draft genome of the wheat A-genome progenitor Triticum urartu.</title>
        <authorList>
            <person name="Ling H.Q."/>
            <person name="Zhao S."/>
            <person name="Liu D."/>
            <person name="Wang J."/>
            <person name="Sun H."/>
            <person name="Zhang C."/>
            <person name="Fan H."/>
            <person name="Li D."/>
            <person name="Dong L."/>
            <person name="Tao Y."/>
            <person name="Gao C."/>
            <person name="Wu H."/>
            <person name="Li Y."/>
            <person name="Cui Y."/>
            <person name="Guo X."/>
            <person name="Zheng S."/>
            <person name="Wang B."/>
            <person name="Yu K."/>
            <person name="Liang Q."/>
            <person name="Yang W."/>
            <person name="Lou X."/>
            <person name="Chen J."/>
            <person name="Feng M."/>
            <person name="Jian J."/>
            <person name="Zhang X."/>
            <person name="Luo G."/>
            <person name="Jiang Y."/>
            <person name="Liu J."/>
            <person name="Wang Z."/>
            <person name="Sha Y."/>
            <person name="Zhang B."/>
            <person name="Wu H."/>
            <person name="Tang D."/>
            <person name="Shen Q."/>
            <person name="Xue P."/>
            <person name="Zou S."/>
            <person name="Wang X."/>
            <person name="Liu X."/>
            <person name="Wang F."/>
            <person name="Yang Y."/>
            <person name="An X."/>
            <person name="Dong Z."/>
            <person name="Zhang K."/>
            <person name="Zhang X."/>
            <person name="Luo M.C."/>
            <person name="Dvorak J."/>
            <person name="Tong Y."/>
            <person name="Wang J."/>
            <person name="Yang H."/>
            <person name="Li Z."/>
            <person name="Wang D."/>
            <person name="Zhang A."/>
            <person name="Wang J."/>
        </authorList>
    </citation>
    <scope>NUCLEOTIDE SEQUENCE</scope>
    <source>
        <strain evidence="2">cv. G1812</strain>
    </source>
</reference>
<evidence type="ECO:0000313" key="1">
    <source>
        <dbReference type="EnsemblPlants" id="TuG1812G0700000718.01.T01.cds396170"/>
    </source>
</evidence>
<reference evidence="1" key="2">
    <citation type="submission" date="2018-03" db="EMBL/GenBank/DDBJ databases">
        <title>The Triticum urartu genome reveals the dynamic nature of wheat genome evolution.</title>
        <authorList>
            <person name="Ling H."/>
            <person name="Ma B."/>
            <person name="Shi X."/>
            <person name="Liu H."/>
            <person name="Dong L."/>
            <person name="Sun H."/>
            <person name="Cao Y."/>
            <person name="Gao Q."/>
            <person name="Zheng S."/>
            <person name="Li Y."/>
            <person name="Yu Y."/>
            <person name="Du H."/>
            <person name="Qi M."/>
            <person name="Li Y."/>
            <person name="Yu H."/>
            <person name="Cui Y."/>
            <person name="Wang N."/>
            <person name="Chen C."/>
            <person name="Wu H."/>
            <person name="Zhao Y."/>
            <person name="Zhang J."/>
            <person name="Li Y."/>
            <person name="Zhou W."/>
            <person name="Zhang B."/>
            <person name="Hu W."/>
            <person name="Eijk M."/>
            <person name="Tang J."/>
            <person name="Witsenboer H."/>
            <person name="Zhao S."/>
            <person name="Li Z."/>
            <person name="Zhang A."/>
            <person name="Wang D."/>
            <person name="Liang C."/>
        </authorList>
    </citation>
    <scope>NUCLEOTIDE SEQUENCE [LARGE SCALE GENOMIC DNA]</scope>
    <source>
        <strain evidence="1">cv. G1812</strain>
    </source>
</reference>
<dbReference type="Gramene" id="TuG1812G0700000718.01.T01">
    <property type="protein sequence ID" value="TuG1812G0700000718.01.T01.cds396170"/>
    <property type="gene ID" value="TuG1812G0700000718.01"/>
</dbReference>
<organism evidence="1 2">
    <name type="scientific">Triticum urartu</name>
    <name type="common">Red wild einkorn</name>
    <name type="synonym">Crithodium urartu</name>
    <dbReference type="NCBI Taxonomy" id="4572"/>
    <lineage>
        <taxon>Eukaryota</taxon>
        <taxon>Viridiplantae</taxon>
        <taxon>Streptophyta</taxon>
        <taxon>Embryophyta</taxon>
        <taxon>Tracheophyta</taxon>
        <taxon>Spermatophyta</taxon>
        <taxon>Magnoliopsida</taxon>
        <taxon>Liliopsida</taxon>
        <taxon>Poales</taxon>
        <taxon>Poaceae</taxon>
        <taxon>BOP clade</taxon>
        <taxon>Pooideae</taxon>
        <taxon>Triticodae</taxon>
        <taxon>Triticeae</taxon>
        <taxon>Triticinae</taxon>
        <taxon>Triticum</taxon>
    </lineage>
</organism>
<reference evidence="1" key="3">
    <citation type="submission" date="2022-06" db="UniProtKB">
        <authorList>
            <consortium name="EnsemblPlants"/>
        </authorList>
    </citation>
    <scope>IDENTIFICATION</scope>
</reference>
<evidence type="ECO:0000313" key="2">
    <source>
        <dbReference type="Proteomes" id="UP000015106"/>
    </source>
</evidence>
<accession>A0A8R7UXC5</accession>
<dbReference type="EnsemblPlants" id="TuG1812G0700000718.01.T01">
    <property type="protein sequence ID" value="TuG1812G0700000718.01.T01.cds396170"/>
    <property type="gene ID" value="TuG1812G0700000718.01"/>
</dbReference>
<sequence>MPLLRTATTEICTGDTVAASGAGLVGLPGADRLRLRRRRPRLLRPLRARRRRGHILRRGLLGRGRPLLGLGRRRLQGLLLLGGGEPEGGLDPDEPALGGEAPELRGQHLAVVARERLAVPLPDALRDRVRARPRLAVARRHDRLLSSAQKDQPYP</sequence>
<name>A0A8R7UXC5_TRIUA</name>
<dbReference type="Proteomes" id="UP000015106">
    <property type="component" value="Chromosome 7"/>
</dbReference>